<reference evidence="1 2" key="1">
    <citation type="submission" date="2017-12" db="EMBL/GenBank/DDBJ databases">
        <title>Comparative genomics of Botrytis spp.</title>
        <authorList>
            <person name="Valero-Jimenez C.A."/>
            <person name="Tapia P."/>
            <person name="Veloso J."/>
            <person name="Silva-Moreno E."/>
            <person name="Staats M."/>
            <person name="Valdes J.H."/>
            <person name="Van Kan J.A.L."/>
        </authorList>
    </citation>
    <scope>NUCLEOTIDE SEQUENCE [LARGE SCALE GENOMIC DNA]</scope>
    <source>
        <strain evidence="1 2">MUCL3349</strain>
    </source>
</reference>
<sequence>MSLPIIDSLDIENYASKFDRLIGSDAQYKAAVGGLFHGYSVYHTGVMPARWIVADQPSSIQIIQIIIQTNKNHNRVLHPKYKNELKKTFPPVVTL</sequence>
<keyword evidence="2" id="KW-1185">Reference proteome</keyword>
<evidence type="ECO:0000313" key="2">
    <source>
        <dbReference type="Proteomes" id="UP000297280"/>
    </source>
</evidence>
<dbReference type="Proteomes" id="UP000297280">
    <property type="component" value="Unassembled WGS sequence"/>
</dbReference>
<protein>
    <submittedName>
        <fullName evidence="1">Uncharacterized protein</fullName>
    </submittedName>
</protein>
<gene>
    <name evidence="1" type="ORF">BPOR_0028g00340</name>
</gene>
<evidence type="ECO:0000313" key="1">
    <source>
        <dbReference type="EMBL" id="TGO91442.1"/>
    </source>
</evidence>
<organism evidence="1 2">
    <name type="scientific">Botrytis porri</name>
    <dbReference type="NCBI Taxonomy" id="87229"/>
    <lineage>
        <taxon>Eukaryota</taxon>
        <taxon>Fungi</taxon>
        <taxon>Dikarya</taxon>
        <taxon>Ascomycota</taxon>
        <taxon>Pezizomycotina</taxon>
        <taxon>Leotiomycetes</taxon>
        <taxon>Helotiales</taxon>
        <taxon>Sclerotiniaceae</taxon>
        <taxon>Botrytis</taxon>
    </lineage>
</organism>
<proteinExistence type="predicted"/>
<accession>A0A4Z1L3Q6</accession>
<dbReference type="EMBL" id="PQXO01000028">
    <property type="protein sequence ID" value="TGO91442.1"/>
    <property type="molecule type" value="Genomic_DNA"/>
</dbReference>
<comment type="caution">
    <text evidence="1">The sequence shown here is derived from an EMBL/GenBank/DDBJ whole genome shotgun (WGS) entry which is preliminary data.</text>
</comment>
<name>A0A4Z1L3Q6_9HELO</name>
<dbReference type="AlphaFoldDB" id="A0A4Z1L3Q6"/>